<dbReference type="GO" id="GO:0000981">
    <property type="term" value="F:DNA-binding transcription factor activity, RNA polymerase II-specific"/>
    <property type="evidence" value="ECO:0007669"/>
    <property type="project" value="TreeGrafter"/>
</dbReference>
<feature type="domain" description="IRF tryptophan pentad repeat" evidence="7">
    <location>
        <begin position="5"/>
        <end position="111"/>
    </location>
</feature>
<dbReference type="InterPro" id="IPR017855">
    <property type="entry name" value="SMAD-like_dom_sf"/>
</dbReference>
<proteinExistence type="predicted"/>
<evidence type="ECO:0000256" key="3">
    <source>
        <dbReference type="ARBA" id="ARBA00023125"/>
    </source>
</evidence>
<dbReference type="GO" id="GO:0045944">
    <property type="term" value="P:positive regulation of transcription by RNA polymerase II"/>
    <property type="evidence" value="ECO:0007669"/>
    <property type="project" value="UniProtKB-ARBA"/>
</dbReference>
<comment type="subcellular location">
    <subcellularLocation>
        <location evidence="1">Nucleus</location>
    </subcellularLocation>
</comment>
<dbReference type="PANTHER" id="PTHR11949:SF1">
    <property type="entry name" value="INTERFERON REGULATORY FACTOR 3"/>
    <property type="match status" value="1"/>
</dbReference>
<keyword evidence="6" id="KW-0539">Nucleus</keyword>
<evidence type="ECO:0000256" key="1">
    <source>
        <dbReference type="ARBA" id="ARBA00004123"/>
    </source>
</evidence>
<dbReference type="SMART" id="SM00348">
    <property type="entry name" value="IRF"/>
    <property type="match status" value="1"/>
</dbReference>
<dbReference type="SUPFAM" id="SSF46785">
    <property type="entry name" value="Winged helix' DNA-binding domain"/>
    <property type="match status" value="1"/>
</dbReference>
<evidence type="ECO:0000313" key="8">
    <source>
        <dbReference type="EMBL" id="JAC95312.1"/>
    </source>
</evidence>
<dbReference type="EMBL" id="GBSI01001184">
    <property type="protein sequence ID" value="JAC95312.1"/>
    <property type="molecule type" value="Transcribed_RNA"/>
</dbReference>
<dbReference type="InterPro" id="IPR036390">
    <property type="entry name" value="WH_DNA-bd_sf"/>
</dbReference>
<dbReference type="SUPFAM" id="SSF49879">
    <property type="entry name" value="SMAD/FHA domain"/>
    <property type="match status" value="1"/>
</dbReference>
<dbReference type="CDD" id="cd00103">
    <property type="entry name" value="IRF"/>
    <property type="match status" value="1"/>
</dbReference>
<dbReference type="InterPro" id="IPR001346">
    <property type="entry name" value="Interferon_reg_fact_DNA-bd_dom"/>
</dbReference>
<dbReference type="AlphaFoldDB" id="A0A098LXW9"/>
<keyword evidence="2" id="KW-0805">Transcription regulation</keyword>
<evidence type="ECO:0000259" key="7">
    <source>
        <dbReference type="PROSITE" id="PS51507"/>
    </source>
</evidence>
<dbReference type="GO" id="GO:0002376">
    <property type="term" value="P:immune system process"/>
    <property type="evidence" value="ECO:0007669"/>
    <property type="project" value="TreeGrafter"/>
</dbReference>
<dbReference type="GO" id="GO:0005634">
    <property type="term" value="C:nucleus"/>
    <property type="evidence" value="ECO:0007669"/>
    <property type="project" value="UniProtKB-SubCell"/>
</dbReference>
<dbReference type="GO" id="GO:0000978">
    <property type="term" value="F:RNA polymerase II cis-regulatory region sequence-specific DNA binding"/>
    <property type="evidence" value="ECO:0007669"/>
    <property type="project" value="TreeGrafter"/>
</dbReference>
<evidence type="ECO:0000256" key="5">
    <source>
        <dbReference type="ARBA" id="ARBA00023163"/>
    </source>
</evidence>
<dbReference type="SMART" id="SM01243">
    <property type="entry name" value="IRF-3"/>
    <property type="match status" value="1"/>
</dbReference>
<dbReference type="Pfam" id="PF00605">
    <property type="entry name" value="IRF"/>
    <property type="match status" value="1"/>
</dbReference>
<dbReference type="InterPro" id="IPR019471">
    <property type="entry name" value="Interferon_reg_factor-3"/>
</dbReference>
<dbReference type="FunFam" id="1.10.10.10:FF:000041">
    <property type="entry name" value="Interferon regulatory factor 4"/>
    <property type="match status" value="1"/>
</dbReference>
<reference evidence="8" key="1">
    <citation type="submission" date="2014-09" db="EMBL/GenBank/DDBJ databases">
        <title>RNA-seq and high-definition mass spectrometry reveal the complex and divergent venoms of two rear-fanged colubrid snakes.</title>
        <authorList>
            <person name="McGivern J.J."/>
            <person name="Wray K.P."/>
            <person name="Margres M.J."/>
            <person name="Couch M.E."/>
            <person name="Mackessy S.P."/>
            <person name="Rokyta D.R."/>
        </authorList>
    </citation>
    <scope>NUCLEOTIDE SEQUENCE</scope>
    <source>
        <tissue evidence="8">Venom gland</tissue>
    </source>
</reference>
<dbReference type="InterPro" id="IPR008984">
    <property type="entry name" value="SMAD_FHA_dom_sf"/>
</dbReference>
<evidence type="ECO:0000256" key="4">
    <source>
        <dbReference type="ARBA" id="ARBA00023159"/>
    </source>
</evidence>
<dbReference type="PRINTS" id="PR00267">
    <property type="entry name" value="INTFRNREGFCT"/>
</dbReference>
<organism evidence="8">
    <name type="scientific">Hypsiglena sp. JMG-2014</name>
    <dbReference type="NCBI Taxonomy" id="1550645"/>
    <lineage>
        <taxon>Eukaryota</taxon>
        <taxon>Metazoa</taxon>
        <taxon>Chordata</taxon>
        <taxon>Craniata</taxon>
        <taxon>Vertebrata</taxon>
        <taxon>Euteleostomi</taxon>
        <taxon>Lepidosauria</taxon>
        <taxon>Squamata</taxon>
        <taxon>Bifurcata</taxon>
        <taxon>Unidentata</taxon>
        <taxon>Episquamata</taxon>
        <taxon>Toxicofera</taxon>
        <taxon>Serpentes</taxon>
        <taxon>Colubroidea</taxon>
        <taxon>Dipsadidae</taxon>
        <taxon>Hypsiglena</taxon>
    </lineage>
</organism>
<evidence type="ECO:0000256" key="2">
    <source>
        <dbReference type="ARBA" id="ARBA00023015"/>
    </source>
</evidence>
<evidence type="ECO:0000256" key="6">
    <source>
        <dbReference type="ARBA" id="ARBA00023242"/>
    </source>
</evidence>
<keyword evidence="3" id="KW-0238">DNA-binding</keyword>
<dbReference type="PROSITE" id="PS51507">
    <property type="entry name" value="IRF_2"/>
    <property type="match status" value="1"/>
</dbReference>
<name>A0A098LXW9_9SAUR</name>
<dbReference type="Gene3D" id="2.60.200.10">
    <property type="match status" value="1"/>
</dbReference>
<keyword evidence="4" id="KW-0010">Activator</keyword>
<dbReference type="Pfam" id="PF10401">
    <property type="entry name" value="IRF-3"/>
    <property type="match status" value="1"/>
</dbReference>
<protein>
    <submittedName>
        <fullName evidence="8">Interferon regulatory factor 3</fullName>
    </submittedName>
</protein>
<accession>A0A098LXW9</accession>
<dbReference type="PANTHER" id="PTHR11949">
    <property type="entry name" value="INTERFERON REGULATORY FACTOR"/>
    <property type="match status" value="1"/>
</dbReference>
<keyword evidence="5" id="KW-0804">Transcription</keyword>
<sequence length="455" mass="51741">MGTVKPLIVPWLIDQLDNQRYPGVSWLNSEKTHFRVPWKHASRQSINPEDFQIFEDWAIVRQLYNPQTDRRTPSAWKRNFRAALNRKDGIEMVADNSTDPEDPHKVYEINFNIANLNNPAVEVIHAPLTPAENRGSQGMSSSFSQHETQENVLSSLDCSSFDNAIQDYPVWYQTPSKLDLAGSTTPMTLLEQTEETNEFGMAAENIISCGSPPSSNLELYPPIAMNSQLEQLITTPFETDFEIWTFYRGRQVLHEEIKKANNRGLCFVPPGVHGNHFDLADVSLPDPTILNDKLQAEYTLRLLKGVAPGVLLRIMGNQLCGMRKGVCHVYWSQSEIPGDGVPHGNLLKEKFVPIFNLQLFVSELIGYIEGRNGCPNYTWWLCFGEEWPDSNCVWKKKLIIVQVIPKVLETLCELGKSHGASSLNGNEPDLRISDSLQHHQILERLRKWEEKMDTV</sequence>
<dbReference type="Gene3D" id="1.10.10.10">
    <property type="entry name" value="Winged helix-like DNA-binding domain superfamily/Winged helix DNA-binding domain"/>
    <property type="match status" value="1"/>
</dbReference>
<dbReference type="InterPro" id="IPR036388">
    <property type="entry name" value="WH-like_DNA-bd_sf"/>
</dbReference>